<evidence type="ECO:0000313" key="2">
    <source>
        <dbReference type="Proteomes" id="UP000663845"/>
    </source>
</evidence>
<protein>
    <submittedName>
        <fullName evidence="1">Uncharacterized protein</fullName>
    </submittedName>
</protein>
<proteinExistence type="predicted"/>
<dbReference type="Proteomes" id="UP000663845">
    <property type="component" value="Unassembled WGS sequence"/>
</dbReference>
<comment type="caution">
    <text evidence="1">The sequence shown here is derived from an EMBL/GenBank/DDBJ whole genome shotgun (WGS) entry which is preliminary data.</text>
</comment>
<organism evidence="1 2">
    <name type="scientific">Adineta steineri</name>
    <dbReference type="NCBI Taxonomy" id="433720"/>
    <lineage>
        <taxon>Eukaryota</taxon>
        <taxon>Metazoa</taxon>
        <taxon>Spiralia</taxon>
        <taxon>Gnathifera</taxon>
        <taxon>Rotifera</taxon>
        <taxon>Eurotatoria</taxon>
        <taxon>Bdelloidea</taxon>
        <taxon>Adinetida</taxon>
        <taxon>Adinetidae</taxon>
        <taxon>Adineta</taxon>
    </lineage>
</organism>
<feature type="non-terminal residue" evidence="1">
    <location>
        <position position="52"/>
    </location>
</feature>
<accession>A0A815Y829</accession>
<evidence type="ECO:0000313" key="1">
    <source>
        <dbReference type="EMBL" id="CAF1567544.1"/>
    </source>
</evidence>
<gene>
    <name evidence="1" type="ORF">JYZ213_LOCUS47200</name>
</gene>
<dbReference type="AlphaFoldDB" id="A0A815Y829"/>
<name>A0A815Y829_9BILA</name>
<reference evidence="1" key="1">
    <citation type="submission" date="2021-02" db="EMBL/GenBank/DDBJ databases">
        <authorList>
            <person name="Nowell W R."/>
        </authorList>
    </citation>
    <scope>NUCLEOTIDE SEQUENCE</scope>
</reference>
<dbReference type="EMBL" id="CAJNOG010008102">
    <property type="protein sequence ID" value="CAF1567544.1"/>
    <property type="molecule type" value="Genomic_DNA"/>
</dbReference>
<sequence length="52" mass="5602">MLVFIGSFVWKDVSSSTVNMSVTTSSAYTFSTQSYIVAITNATQTEIDTLSA</sequence>